<keyword evidence="1" id="KW-0092">Biotin</keyword>
<sequence length="120" mass="12014">MKNLKITVNGTAYNVQVEEIDASATPAAPAAPTPAPPAAPPAPAAASALGGEPVKCPMPGTIVSVAVSVGQKVSKGDILVVLEAMKMENEIMAPRDAVVEAVSVNKGDSVESGTVLVVLK</sequence>
<comment type="caution">
    <text evidence="4">The sequence shown here is derived from an EMBL/GenBank/DDBJ whole genome shotgun (WGS) entry which is preliminary data.</text>
</comment>
<dbReference type="InterPro" id="IPR050709">
    <property type="entry name" value="Biotin_Carboxyl_Carrier/Decarb"/>
</dbReference>
<evidence type="ECO:0000259" key="3">
    <source>
        <dbReference type="PROSITE" id="PS50968"/>
    </source>
</evidence>
<dbReference type="InterPro" id="IPR011053">
    <property type="entry name" value="Single_hybrid_motif"/>
</dbReference>
<dbReference type="Gene3D" id="2.40.50.100">
    <property type="match status" value="1"/>
</dbReference>
<evidence type="ECO:0000313" key="5">
    <source>
        <dbReference type="Proteomes" id="UP000886787"/>
    </source>
</evidence>
<accession>A0A9D0ZFY6</accession>
<reference evidence="4" key="1">
    <citation type="submission" date="2020-10" db="EMBL/GenBank/DDBJ databases">
        <authorList>
            <person name="Gilroy R."/>
        </authorList>
    </citation>
    <scope>NUCLEOTIDE SEQUENCE</scope>
    <source>
        <strain evidence="4">ChiSjej1B19-3389</strain>
    </source>
</reference>
<dbReference type="InterPro" id="IPR000089">
    <property type="entry name" value="Biotin_lipoyl"/>
</dbReference>
<evidence type="ECO:0000313" key="4">
    <source>
        <dbReference type="EMBL" id="HIQ79893.1"/>
    </source>
</evidence>
<reference evidence="4" key="2">
    <citation type="journal article" date="2021" name="PeerJ">
        <title>Extensive microbial diversity within the chicken gut microbiome revealed by metagenomics and culture.</title>
        <authorList>
            <person name="Gilroy R."/>
            <person name="Ravi A."/>
            <person name="Getino M."/>
            <person name="Pursley I."/>
            <person name="Horton D.L."/>
            <person name="Alikhan N.F."/>
            <person name="Baker D."/>
            <person name="Gharbi K."/>
            <person name="Hall N."/>
            <person name="Watson M."/>
            <person name="Adriaenssens E.M."/>
            <person name="Foster-Nyarko E."/>
            <person name="Jarju S."/>
            <person name="Secka A."/>
            <person name="Antonio M."/>
            <person name="Oren A."/>
            <person name="Chaudhuri R.R."/>
            <person name="La Ragione R."/>
            <person name="Hildebrand F."/>
            <person name="Pallen M.J."/>
        </authorList>
    </citation>
    <scope>NUCLEOTIDE SEQUENCE</scope>
    <source>
        <strain evidence="4">ChiSjej1B19-3389</strain>
    </source>
</reference>
<dbReference type="InterPro" id="IPR001882">
    <property type="entry name" value="Biotin_BS"/>
</dbReference>
<gene>
    <name evidence="4" type="ORF">IAD32_01250</name>
</gene>
<dbReference type="AlphaFoldDB" id="A0A9D0ZFY6"/>
<dbReference type="PROSITE" id="PS00188">
    <property type="entry name" value="BIOTIN"/>
    <property type="match status" value="1"/>
</dbReference>
<dbReference type="PANTHER" id="PTHR45266">
    <property type="entry name" value="OXALOACETATE DECARBOXYLASE ALPHA CHAIN"/>
    <property type="match status" value="1"/>
</dbReference>
<protein>
    <submittedName>
        <fullName evidence="4">Biotin/lipoyl-binding protein</fullName>
    </submittedName>
</protein>
<dbReference type="PROSITE" id="PS50968">
    <property type="entry name" value="BIOTINYL_LIPOYL"/>
    <property type="match status" value="1"/>
</dbReference>
<dbReference type="Pfam" id="PF00364">
    <property type="entry name" value="Biotin_lipoyl"/>
    <property type="match status" value="1"/>
</dbReference>
<dbReference type="SUPFAM" id="SSF51230">
    <property type="entry name" value="Single hybrid motif"/>
    <property type="match status" value="1"/>
</dbReference>
<organism evidence="4 5">
    <name type="scientific">Candidatus Scatavimonas merdigallinarum</name>
    <dbReference type="NCBI Taxonomy" id="2840914"/>
    <lineage>
        <taxon>Bacteria</taxon>
        <taxon>Bacillati</taxon>
        <taxon>Bacillota</taxon>
        <taxon>Clostridia</taxon>
        <taxon>Eubacteriales</taxon>
        <taxon>Oscillospiraceae</taxon>
        <taxon>Oscillospiraceae incertae sedis</taxon>
        <taxon>Candidatus Scatavimonas</taxon>
    </lineage>
</organism>
<dbReference type="CDD" id="cd06850">
    <property type="entry name" value="biotinyl_domain"/>
    <property type="match status" value="1"/>
</dbReference>
<evidence type="ECO:0000256" key="1">
    <source>
        <dbReference type="ARBA" id="ARBA00023267"/>
    </source>
</evidence>
<name>A0A9D0ZFY6_9FIRM</name>
<dbReference type="EMBL" id="DVFW01000007">
    <property type="protein sequence ID" value="HIQ79893.1"/>
    <property type="molecule type" value="Genomic_DNA"/>
</dbReference>
<proteinExistence type="predicted"/>
<dbReference type="FunFam" id="2.40.50.100:FF:000003">
    <property type="entry name" value="Acetyl-CoA carboxylase biotin carboxyl carrier protein"/>
    <property type="match status" value="1"/>
</dbReference>
<dbReference type="Proteomes" id="UP000886787">
    <property type="component" value="Unassembled WGS sequence"/>
</dbReference>
<feature type="domain" description="Lipoyl-binding" evidence="3">
    <location>
        <begin position="51"/>
        <end position="120"/>
    </location>
</feature>
<feature type="region of interest" description="Disordered" evidence="2">
    <location>
        <begin position="23"/>
        <end position="51"/>
    </location>
</feature>
<feature type="compositionally biased region" description="Pro residues" evidence="2">
    <location>
        <begin position="29"/>
        <end position="43"/>
    </location>
</feature>
<dbReference type="PANTHER" id="PTHR45266:SF3">
    <property type="entry name" value="OXALOACETATE DECARBOXYLASE ALPHA CHAIN"/>
    <property type="match status" value="1"/>
</dbReference>
<evidence type="ECO:0000256" key="2">
    <source>
        <dbReference type="SAM" id="MobiDB-lite"/>
    </source>
</evidence>